<dbReference type="EMBL" id="VYKL01000010">
    <property type="protein sequence ID" value="KAA9028574.1"/>
    <property type="molecule type" value="Genomic_DNA"/>
</dbReference>
<keyword evidence="2" id="KW-1185">Reference proteome</keyword>
<sequence length="92" mass="11145">MEKRIMDTSILANYRNRQVIINEYQEEDFLENRTGFHFETIVVTENSILFQRMNNNDFILTLEKTSCFVANDDFQNYYILKNDSNRVEIYFP</sequence>
<dbReference type="Proteomes" id="UP000326671">
    <property type="component" value="Unassembled WGS sequence"/>
</dbReference>
<comment type="caution">
    <text evidence="1">The sequence shown here is derived from an EMBL/GenBank/DDBJ whole genome shotgun (WGS) entry which is preliminary data.</text>
</comment>
<name>A0A5J5I4Q6_9BACI</name>
<proteinExistence type="predicted"/>
<organism evidence="1 2">
    <name type="scientific">Niallia endozanthoxylica</name>
    <dbReference type="NCBI Taxonomy" id="2036016"/>
    <lineage>
        <taxon>Bacteria</taxon>
        <taxon>Bacillati</taxon>
        <taxon>Bacillota</taxon>
        <taxon>Bacilli</taxon>
        <taxon>Bacillales</taxon>
        <taxon>Bacillaceae</taxon>
        <taxon>Niallia</taxon>
    </lineage>
</organism>
<dbReference type="OrthoDB" id="2899232at2"/>
<dbReference type="AlphaFoldDB" id="A0A5J5I4Q6"/>
<accession>A0A5J5I4Q6</accession>
<protein>
    <submittedName>
        <fullName evidence="1">Uncharacterized protein</fullName>
    </submittedName>
</protein>
<evidence type="ECO:0000313" key="1">
    <source>
        <dbReference type="EMBL" id="KAA9028574.1"/>
    </source>
</evidence>
<gene>
    <name evidence="1" type="ORF">F4V44_04705</name>
</gene>
<dbReference type="RefSeq" id="WP_150438826.1">
    <property type="nucleotide sequence ID" value="NZ_VYKL01000010.1"/>
</dbReference>
<reference evidence="1 2" key="1">
    <citation type="submission" date="2019-09" db="EMBL/GenBank/DDBJ databases">
        <title>Whole genome sequences of isolates from the Mars Exploration Rovers.</title>
        <authorList>
            <person name="Seuylemezian A."/>
            <person name="Vaishampayan P."/>
        </authorList>
    </citation>
    <scope>NUCLEOTIDE SEQUENCE [LARGE SCALE GENOMIC DNA]</scope>
    <source>
        <strain evidence="1 2">MER_TA_151</strain>
    </source>
</reference>
<evidence type="ECO:0000313" key="2">
    <source>
        <dbReference type="Proteomes" id="UP000326671"/>
    </source>
</evidence>